<dbReference type="GO" id="GO:0005886">
    <property type="term" value="C:plasma membrane"/>
    <property type="evidence" value="ECO:0007669"/>
    <property type="project" value="UniProtKB-SubCell"/>
</dbReference>
<dbReference type="PRINTS" id="PR01036">
    <property type="entry name" value="TCRTETB"/>
</dbReference>
<keyword evidence="5 6" id="KW-0472">Membrane</keyword>
<feature type="transmembrane region" description="Helical" evidence="6">
    <location>
        <begin position="83"/>
        <end position="101"/>
    </location>
</feature>
<keyword evidence="4 6" id="KW-1133">Transmembrane helix</keyword>
<dbReference type="InterPro" id="IPR020846">
    <property type="entry name" value="MFS_dom"/>
</dbReference>
<evidence type="ECO:0000256" key="5">
    <source>
        <dbReference type="ARBA" id="ARBA00023136"/>
    </source>
</evidence>
<dbReference type="STRING" id="112248.SAMN05444392_11730"/>
<dbReference type="AlphaFoldDB" id="A0A1M5B1E1"/>
<accession>A0A1M5B1E1</accession>
<dbReference type="Gene3D" id="1.20.1720.10">
    <property type="entry name" value="Multidrug resistance protein D"/>
    <property type="match status" value="1"/>
</dbReference>
<dbReference type="PANTHER" id="PTHR42718">
    <property type="entry name" value="MAJOR FACILITATOR SUPERFAMILY MULTIDRUG TRANSPORTER MFSC"/>
    <property type="match status" value="1"/>
</dbReference>
<evidence type="ECO:0000313" key="9">
    <source>
        <dbReference type="Proteomes" id="UP000184476"/>
    </source>
</evidence>
<evidence type="ECO:0000256" key="1">
    <source>
        <dbReference type="ARBA" id="ARBA00004651"/>
    </source>
</evidence>
<keyword evidence="3 6" id="KW-0812">Transmembrane</keyword>
<proteinExistence type="predicted"/>
<feature type="transmembrane region" description="Helical" evidence="6">
    <location>
        <begin position="53"/>
        <end position="71"/>
    </location>
</feature>
<dbReference type="RefSeq" id="WP_073157892.1">
    <property type="nucleotide sequence ID" value="NZ_FQVL01000017.1"/>
</dbReference>
<evidence type="ECO:0000259" key="7">
    <source>
        <dbReference type="PROSITE" id="PS50850"/>
    </source>
</evidence>
<dbReference type="GO" id="GO:0022857">
    <property type="term" value="F:transmembrane transporter activity"/>
    <property type="evidence" value="ECO:0007669"/>
    <property type="project" value="InterPro"/>
</dbReference>
<evidence type="ECO:0000256" key="3">
    <source>
        <dbReference type="ARBA" id="ARBA00022692"/>
    </source>
</evidence>
<evidence type="ECO:0000256" key="6">
    <source>
        <dbReference type="SAM" id="Phobius"/>
    </source>
</evidence>
<dbReference type="InterPro" id="IPR036259">
    <property type="entry name" value="MFS_trans_sf"/>
</dbReference>
<dbReference type="InterPro" id="IPR011701">
    <property type="entry name" value="MFS"/>
</dbReference>
<name>A0A1M5B1E1_9BACL</name>
<comment type="subcellular location">
    <subcellularLocation>
        <location evidence="1">Cell membrane</location>
        <topology evidence="1">Multi-pass membrane protein</topology>
    </subcellularLocation>
</comment>
<dbReference type="Pfam" id="PF07690">
    <property type="entry name" value="MFS_1"/>
    <property type="match status" value="1"/>
</dbReference>
<dbReference type="SUPFAM" id="SSF103473">
    <property type="entry name" value="MFS general substrate transporter"/>
    <property type="match status" value="1"/>
</dbReference>
<reference evidence="8 9" key="1">
    <citation type="submission" date="2016-11" db="EMBL/GenBank/DDBJ databases">
        <authorList>
            <person name="Jaros S."/>
            <person name="Januszkiewicz K."/>
            <person name="Wedrychowicz H."/>
        </authorList>
    </citation>
    <scope>NUCLEOTIDE SEQUENCE [LARGE SCALE GENOMIC DNA]</scope>
    <source>
        <strain evidence="8 9">DSM 44666</strain>
    </source>
</reference>
<feature type="transmembrane region" description="Helical" evidence="6">
    <location>
        <begin position="20"/>
        <end position="41"/>
    </location>
</feature>
<protein>
    <submittedName>
        <fullName evidence="8">Major Facilitator Superfamily protein</fullName>
    </submittedName>
</protein>
<feature type="domain" description="Major facilitator superfamily (MFS) profile" evidence="7">
    <location>
        <begin position="17"/>
        <end position="139"/>
    </location>
</feature>
<keyword evidence="2" id="KW-0813">Transport</keyword>
<sequence length="139" mass="15573">MSIVATSPPSQDDIKRIVPWILYVIFFSVLNEMVFNIATPSISKQFLLQPSEVSWFTTIFILFFGIGSIMFGKLSDLFSLKHLMVIGIIVYVSSSVLGFFFRDHYVTIILFRAIQGLGASAIPAINNTIITRYVTIAGR</sequence>
<dbReference type="PANTHER" id="PTHR42718:SF9">
    <property type="entry name" value="MAJOR FACILITATOR SUPERFAMILY MULTIDRUG TRANSPORTER MFSC"/>
    <property type="match status" value="1"/>
</dbReference>
<keyword evidence="9" id="KW-1185">Reference proteome</keyword>
<evidence type="ECO:0000313" key="8">
    <source>
        <dbReference type="EMBL" id="SHF36298.1"/>
    </source>
</evidence>
<dbReference type="EMBL" id="FQVL01000017">
    <property type="protein sequence ID" value="SHF36298.1"/>
    <property type="molecule type" value="Genomic_DNA"/>
</dbReference>
<organism evidence="8 9">
    <name type="scientific">Seinonella peptonophila</name>
    <dbReference type="NCBI Taxonomy" id="112248"/>
    <lineage>
        <taxon>Bacteria</taxon>
        <taxon>Bacillati</taxon>
        <taxon>Bacillota</taxon>
        <taxon>Bacilli</taxon>
        <taxon>Bacillales</taxon>
        <taxon>Thermoactinomycetaceae</taxon>
        <taxon>Seinonella</taxon>
    </lineage>
</organism>
<gene>
    <name evidence="8" type="ORF">SAMN05444392_11730</name>
</gene>
<evidence type="ECO:0000256" key="4">
    <source>
        <dbReference type="ARBA" id="ARBA00022989"/>
    </source>
</evidence>
<evidence type="ECO:0000256" key="2">
    <source>
        <dbReference type="ARBA" id="ARBA00022448"/>
    </source>
</evidence>
<dbReference type="Proteomes" id="UP000184476">
    <property type="component" value="Unassembled WGS sequence"/>
</dbReference>
<dbReference type="PROSITE" id="PS50850">
    <property type="entry name" value="MFS"/>
    <property type="match status" value="1"/>
</dbReference>